<dbReference type="STRING" id="1619308.B5808_01405"/>
<dbReference type="KEGG" id="cphy:B5808_01405"/>
<gene>
    <name evidence="3" type="ORF">B5808_01405</name>
</gene>
<dbReference type="InterPro" id="IPR023393">
    <property type="entry name" value="START-like_dom_sf"/>
</dbReference>
<dbReference type="Pfam" id="PF08327">
    <property type="entry name" value="AHSA1"/>
    <property type="match status" value="1"/>
</dbReference>
<dbReference type="AlphaFoldDB" id="A0A1X9LFS0"/>
<evidence type="ECO:0000256" key="1">
    <source>
        <dbReference type="ARBA" id="ARBA00006817"/>
    </source>
</evidence>
<evidence type="ECO:0000313" key="4">
    <source>
        <dbReference type="Proteomes" id="UP000192775"/>
    </source>
</evidence>
<accession>A0A1X9LFS0</accession>
<dbReference type="CDD" id="cd07814">
    <property type="entry name" value="SRPBCC_CalC_Aha1-like"/>
    <property type="match status" value="1"/>
</dbReference>
<dbReference type="RefSeq" id="WP_085017847.1">
    <property type="nucleotide sequence ID" value="NZ_BMHD01000001.1"/>
</dbReference>
<feature type="domain" description="Activator of Hsp90 ATPase homologue 1/2-like C-terminal" evidence="2">
    <location>
        <begin position="23"/>
        <end position="162"/>
    </location>
</feature>
<sequence>MPVIATEKDAEALTLAIVAEFSADVARVWQLWADPRRLERWWGPPTWPATFHALDLRPGGRATYVMTGPDGTQAGGVWEIVTAEAPTSLSFEDRFADERGEPNPDMPTTHVTVTLEAIGGDVDRTRMVVTSRFESVEQMEQLIAMGMEEGLREAIGQIDGLLVH</sequence>
<proteinExistence type="inferred from homology"/>
<dbReference type="Proteomes" id="UP000192775">
    <property type="component" value="Chromosome"/>
</dbReference>
<protein>
    <submittedName>
        <fullName evidence="3">Polyketide cyclase</fullName>
    </submittedName>
</protein>
<name>A0A1X9LFS0_9MICO</name>
<dbReference type="Gene3D" id="3.30.530.20">
    <property type="match status" value="1"/>
</dbReference>
<reference evidence="3 4" key="1">
    <citation type="submission" date="2017-04" db="EMBL/GenBank/DDBJ databases">
        <authorList>
            <person name="Afonso C.L."/>
            <person name="Miller P.J."/>
            <person name="Scott M.A."/>
            <person name="Spackman E."/>
            <person name="Goraichik I."/>
            <person name="Dimitrov K.M."/>
            <person name="Suarez D.L."/>
            <person name="Swayne D.E."/>
        </authorList>
    </citation>
    <scope>NUCLEOTIDE SEQUENCE [LARGE SCALE GENOMIC DNA]</scope>
    <source>
        <strain evidence="4">XA(T)</strain>
    </source>
</reference>
<dbReference type="EMBL" id="CP020715">
    <property type="protein sequence ID" value="ARJ04035.1"/>
    <property type="molecule type" value="Genomic_DNA"/>
</dbReference>
<evidence type="ECO:0000313" key="3">
    <source>
        <dbReference type="EMBL" id="ARJ04035.1"/>
    </source>
</evidence>
<keyword evidence="4" id="KW-1185">Reference proteome</keyword>
<dbReference type="InterPro" id="IPR013538">
    <property type="entry name" value="ASHA1/2-like_C"/>
</dbReference>
<dbReference type="SUPFAM" id="SSF55961">
    <property type="entry name" value="Bet v1-like"/>
    <property type="match status" value="1"/>
</dbReference>
<evidence type="ECO:0000259" key="2">
    <source>
        <dbReference type="Pfam" id="PF08327"/>
    </source>
</evidence>
<comment type="similarity">
    <text evidence="1">Belongs to the AHA1 family.</text>
</comment>
<organism evidence="3 4">
    <name type="scientific">Cnuibacter physcomitrellae</name>
    <dbReference type="NCBI Taxonomy" id="1619308"/>
    <lineage>
        <taxon>Bacteria</taxon>
        <taxon>Bacillati</taxon>
        <taxon>Actinomycetota</taxon>
        <taxon>Actinomycetes</taxon>
        <taxon>Micrococcales</taxon>
        <taxon>Microbacteriaceae</taxon>
        <taxon>Cnuibacter</taxon>
    </lineage>
</organism>